<dbReference type="GO" id="GO:0046872">
    <property type="term" value="F:metal ion binding"/>
    <property type="evidence" value="ECO:0007669"/>
    <property type="project" value="UniProtKB-KW"/>
</dbReference>
<dbReference type="OrthoDB" id="6132182at2759"/>
<evidence type="ECO:0000256" key="1">
    <source>
        <dbReference type="ARBA" id="ARBA00022723"/>
    </source>
</evidence>
<dbReference type="PANTHER" id="PTHR11474">
    <property type="entry name" value="TYROSINASE FAMILY MEMBER"/>
    <property type="match status" value="1"/>
</dbReference>
<proteinExistence type="predicted"/>
<dbReference type="Pfam" id="PF00264">
    <property type="entry name" value="Tyrosinase"/>
    <property type="match status" value="1"/>
</dbReference>
<dbReference type="PANTHER" id="PTHR11474:SF126">
    <property type="entry name" value="TYROSINASE-LIKE PROTEIN TYR-1-RELATED"/>
    <property type="match status" value="1"/>
</dbReference>
<dbReference type="KEGG" id="pfy:PFICI_03209"/>
<gene>
    <name evidence="6" type="ORF">PFICI_03209</name>
</gene>
<evidence type="ECO:0000313" key="7">
    <source>
        <dbReference type="Proteomes" id="UP000030651"/>
    </source>
</evidence>
<organism evidence="6 7">
    <name type="scientific">Pestalotiopsis fici (strain W106-1 / CGMCC3.15140)</name>
    <dbReference type="NCBI Taxonomy" id="1229662"/>
    <lineage>
        <taxon>Eukaryota</taxon>
        <taxon>Fungi</taxon>
        <taxon>Dikarya</taxon>
        <taxon>Ascomycota</taxon>
        <taxon>Pezizomycotina</taxon>
        <taxon>Sordariomycetes</taxon>
        <taxon>Xylariomycetidae</taxon>
        <taxon>Amphisphaeriales</taxon>
        <taxon>Sporocadaceae</taxon>
        <taxon>Pestalotiopsis</taxon>
    </lineage>
</organism>
<dbReference type="InterPro" id="IPR002227">
    <property type="entry name" value="Tyrosinase_Cu-bd"/>
</dbReference>
<name>W3XGP6_PESFW</name>
<dbReference type="InterPro" id="IPR050316">
    <property type="entry name" value="Tyrosinase/Hemocyanin"/>
</dbReference>
<reference evidence="7" key="1">
    <citation type="journal article" date="2015" name="BMC Genomics">
        <title>Genomic and transcriptomic analysis of the endophytic fungus Pestalotiopsis fici reveals its lifestyle and high potential for synthesis of natural products.</title>
        <authorList>
            <person name="Wang X."/>
            <person name="Zhang X."/>
            <person name="Liu L."/>
            <person name="Xiang M."/>
            <person name="Wang W."/>
            <person name="Sun X."/>
            <person name="Che Y."/>
            <person name="Guo L."/>
            <person name="Liu G."/>
            <person name="Guo L."/>
            <person name="Wang C."/>
            <person name="Yin W.B."/>
            <person name="Stadler M."/>
            <person name="Zhang X."/>
            <person name="Liu X."/>
        </authorList>
    </citation>
    <scope>NUCLEOTIDE SEQUENCE [LARGE SCALE GENOMIC DNA]</scope>
    <source>
        <strain evidence="7">W106-1 / CGMCC3.15140</strain>
    </source>
</reference>
<keyword evidence="1" id="KW-0479">Metal-binding</keyword>
<keyword evidence="7" id="KW-1185">Reference proteome</keyword>
<dbReference type="GO" id="GO:0016491">
    <property type="term" value="F:oxidoreductase activity"/>
    <property type="evidence" value="ECO:0007669"/>
    <property type="project" value="InterPro"/>
</dbReference>
<evidence type="ECO:0000256" key="3">
    <source>
        <dbReference type="SAM" id="SignalP"/>
    </source>
</evidence>
<dbReference type="RefSeq" id="XP_007829981.1">
    <property type="nucleotide sequence ID" value="XM_007831790.1"/>
</dbReference>
<evidence type="ECO:0000259" key="4">
    <source>
        <dbReference type="PROSITE" id="PS00497"/>
    </source>
</evidence>
<accession>W3XGP6</accession>
<dbReference type="OMA" id="NIGYESQ"/>
<feature type="signal peptide" evidence="3">
    <location>
        <begin position="1"/>
        <end position="25"/>
    </location>
</feature>
<sequence>MLFNTFSVLALANVALSAAISSTNSSSDAVWGNQFPNCTSINQRKSWTALTDAEKKAYIDAELCLMSKPPKLGVTGSQNLWDDLMYAHIYQAGVIHNDGPFLPWHRLYMRVHEIYLQTECGYTGAQPYWDEQADTDLASIADSAVFDPVTGFGSGNLDADGCVADGPFVNLTMHLNQTSNDANFCLTRDFNQTEFYQANRTYVDDCMAIDNYTDAWNCWGTNPHLAGHMGVGGTMLDVVSSPGDPVFFLHHTNLDRLWWQWQMADNEHRLYDIGGPVVASEAFLELSNLDYPGADLLDYNGEVGNVTTLAHNLWTGGLLPNITIGDIMDLANDMNCANYVV</sequence>
<dbReference type="PRINTS" id="PR00092">
    <property type="entry name" value="TYROSINASE"/>
</dbReference>
<dbReference type="Gene3D" id="1.10.1280.10">
    <property type="entry name" value="Di-copper center containing domain from catechol oxidase"/>
    <property type="match status" value="1"/>
</dbReference>
<dbReference type="InterPro" id="IPR008922">
    <property type="entry name" value="Di-copper_centre_dom_sf"/>
</dbReference>
<protein>
    <recommendedName>
        <fullName evidence="4 5">Tyrosinase copper-binding domain-containing protein</fullName>
    </recommendedName>
</protein>
<dbReference type="STRING" id="1229662.W3XGP6"/>
<dbReference type="GeneID" id="19268222"/>
<dbReference type="HOGENOM" id="CLU_035914_2_0_1"/>
<feature type="domain" description="Tyrosinase copper-binding" evidence="5">
    <location>
        <begin position="244"/>
        <end position="255"/>
    </location>
</feature>
<keyword evidence="3" id="KW-0732">Signal</keyword>
<dbReference type="SUPFAM" id="SSF48056">
    <property type="entry name" value="Di-copper centre-containing domain"/>
    <property type="match status" value="1"/>
</dbReference>
<keyword evidence="2" id="KW-0186">Copper</keyword>
<dbReference type="EMBL" id="KI912110">
    <property type="protein sequence ID" value="ETS85184.1"/>
    <property type="molecule type" value="Genomic_DNA"/>
</dbReference>
<dbReference type="eggNOG" id="ENOG502RKMM">
    <property type="taxonomic scope" value="Eukaryota"/>
</dbReference>
<dbReference type="Proteomes" id="UP000030651">
    <property type="component" value="Unassembled WGS sequence"/>
</dbReference>
<evidence type="ECO:0000259" key="5">
    <source>
        <dbReference type="PROSITE" id="PS00498"/>
    </source>
</evidence>
<feature type="chain" id="PRO_5004835071" description="Tyrosinase copper-binding domain-containing protein" evidence="3">
    <location>
        <begin position="26"/>
        <end position="341"/>
    </location>
</feature>
<feature type="domain" description="Tyrosinase copper-binding" evidence="4">
    <location>
        <begin position="96"/>
        <end position="113"/>
    </location>
</feature>
<dbReference type="AlphaFoldDB" id="W3XGP6"/>
<evidence type="ECO:0000256" key="2">
    <source>
        <dbReference type="ARBA" id="ARBA00023008"/>
    </source>
</evidence>
<dbReference type="PROSITE" id="PS00497">
    <property type="entry name" value="TYROSINASE_1"/>
    <property type="match status" value="1"/>
</dbReference>
<dbReference type="InParanoid" id="W3XGP6"/>
<dbReference type="PROSITE" id="PS00498">
    <property type="entry name" value="TYROSINASE_2"/>
    <property type="match status" value="1"/>
</dbReference>
<evidence type="ECO:0000313" key="6">
    <source>
        <dbReference type="EMBL" id="ETS85184.1"/>
    </source>
</evidence>